<keyword evidence="3" id="KW-1185">Reference proteome</keyword>
<accession>A0A2S5D3F1</accession>
<reference evidence="2 3" key="1">
    <citation type="submission" date="2017-11" db="EMBL/GenBank/DDBJ databases">
        <title>Genome sequence of Lysinibacillus sphaericus, a lignin-degrading bacteria isolated from municipal solid waste soil.</title>
        <authorList>
            <person name="Persinoti G.F."/>
            <person name="Paixao D.A."/>
            <person name="Bugg T.D."/>
            <person name="Squina F.M."/>
        </authorList>
    </citation>
    <scope>NUCLEOTIDE SEQUENCE [LARGE SCALE GENOMIC DNA]</scope>
    <source>
        <strain evidence="2 3">A1</strain>
    </source>
</reference>
<name>A0A2S5D3F1_LYSSH</name>
<evidence type="ECO:0000313" key="2">
    <source>
        <dbReference type="EMBL" id="POZ57518.1"/>
    </source>
</evidence>
<evidence type="ECO:0008006" key="4">
    <source>
        <dbReference type="Google" id="ProtNLM"/>
    </source>
</evidence>
<dbReference type="Proteomes" id="UP000237319">
    <property type="component" value="Unassembled WGS sequence"/>
</dbReference>
<organism evidence="2 3">
    <name type="scientific">Lysinibacillus sphaericus</name>
    <name type="common">Bacillus sphaericus</name>
    <dbReference type="NCBI Taxonomy" id="1421"/>
    <lineage>
        <taxon>Bacteria</taxon>
        <taxon>Bacillati</taxon>
        <taxon>Bacillota</taxon>
        <taxon>Bacilli</taxon>
        <taxon>Bacillales</taxon>
        <taxon>Bacillaceae</taxon>
        <taxon>Lysinibacillus</taxon>
    </lineage>
</organism>
<dbReference type="EMBL" id="PGLV01000001">
    <property type="protein sequence ID" value="POZ57518.1"/>
    <property type="molecule type" value="Genomic_DNA"/>
</dbReference>
<protein>
    <recommendedName>
        <fullName evidence="4">HipA-like C-terminal domain-containing protein</fullName>
    </recommendedName>
</protein>
<dbReference type="Gene3D" id="1.10.1070.20">
    <property type="match status" value="1"/>
</dbReference>
<dbReference type="RefSeq" id="WP_146052008.1">
    <property type="nucleotide sequence ID" value="NZ_PGLV01000001.1"/>
</dbReference>
<proteinExistence type="predicted"/>
<feature type="region of interest" description="Disordered" evidence="1">
    <location>
        <begin position="1"/>
        <end position="23"/>
    </location>
</feature>
<comment type="caution">
    <text evidence="2">The sequence shown here is derived from an EMBL/GenBank/DDBJ whole genome shotgun (WGS) entry which is preliminary data.</text>
</comment>
<gene>
    <name evidence="2" type="ORF">LYSIN_02302</name>
</gene>
<sequence length="269" mass="30463">MRIERVSIPKSAQPIISTSSKGDQSKWRIGDKWVKQNARGYEGHAEVLATLVLSCSSLPINRYVQYFPCEIVLPDGEMTKGCYSYDFRGDLQEVTLERLFEANFTSTDAITSDKTLSTAEKFQQLSAQIESFTGLNVRKELAQLFAFDALILNEDRHTNNILFLYDPKHKSWSLAPIFDNGLSLLSDEKDYAQGKPISILKRKVKAKPLNSSFAKQLSLYDGPPFINKKLLMARLEDSPLDFGRAKTVLLSQLNDPIFQKLWIEGDNDD</sequence>
<evidence type="ECO:0000256" key="1">
    <source>
        <dbReference type="SAM" id="MobiDB-lite"/>
    </source>
</evidence>
<evidence type="ECO:0000313" key="3">
    <source>
        <dbReference type="Proteomes" id="UP000237319"/>
    </source>
</evidence>
<dbReference type="AlphaFoldDB" id="A0A2S5D3F1"/>